<organism evidence="4 5">
    <name type="scientific">Rhizoctonia solani</name>
    <dbReference type="NCBI Taxonomy" id="456999"/>
    <lineage>
        <taxon>Eukaryota</taxon>
        <taxon>Fungi</taxon>
        <taxon>Dikarya</taxon>
        <taxon>Basidiomycota</taxon>
        <taxon>Agaricomycotina</taxon>
        <taxon>Agaricomycetes</taxon>
        <taxon>Cantharellales</taxon>
        <taxon>Ceratobasidiaceae</taxon>
        <taxon>Rhizoctonia</taxon>
    </lineage>
</organism>
<keyword evidence="1" id="KW-0175">Coiled coil</keyword>
<evidence type="ECO:0000256" key="2">
    <source>
        <dbReference type="SAM" id="MobiDB-lite"/>
    </source>
</evidence>
<sequence length="602" mass="66375">MYSDKMLRGDTNFFSDEMKRPPTPEERVNSPPKEKARKLPEARILIIGPSGSGKSSLINMVSNEGLPVASQGMGLCTTKVWSLHNSIMINERAFRLIDSPGFNTSNLSNANVLKQLVAYLVKVRGKYNIKLSGVLYLHPQGDDLACGQLKQNLEALTHLFGEPWLSHFTFAIVGNNVGIESDGVRQLQEPSSPFYPLHIAGARFRALPFELPRIQSLLCEFDPTPPADARFYSRVSWSLPARITGLDSFMDEILGFRQAPPTKKTGRPVKITLEESETTRQQLQDTLEVTEAELKSLRSQLEQTQLEYASLRSELQLNDNTEQSTIIQLLQDLNRAVDDFGRLVAAFMVDNCAASLNKDDPTTLDASSFTELQRQFGHQAGRSSLVASSGGDGLPIEDFIDLALRSCLCQKLYKSVFIPFHPTLTTSTEPSFMASLYEEVRRQVSPIVAAKWRANSFMALSKGNKPDRIVIEAQVEDLVTGGIQLLLNNLFGQSNAIGLTETQRSQLQDVVTIAWELNHILKGEVITLGDFLPLCCEGGVPFDPKTMVEFEASKKRKPGSIAICTIRLGLTLSHSKGAGKDTSPSVICPATVVTPTIYGLNN</sequence>
<evidence type="ECO:0000259" key="3">
    <source>
        <dbReference type="Pfam" id="PF01926"/>
    </source>
</evidence>
<feature type="compositionally biased region" description="Basic and acidic residues" evidence="2">
    <location>
        <begin position="16"/>
        <end position="37"/>
    </location>
</feature>
<name>A0A8H3DPV8_9AGAM</name>
<protein>
    <recommendedName>
        <fullName evidence="3">G domain-containing protein</fullName>
    </recommendedName>
</protein>
<feature type="region of interest" description="Disordered" evidence="2">
    <location>
        <begin position="1"/>
        <end position="37"/>
    </location>
</feature>
<comment type="caution">
    <text evidence="4">The sequence shown here is derived from an EMBL/GenBank/DDBJ whole genome shotgun (WGS) entry which is preliminary data.</text>
</comment>
<proteinExistence type="predicted"/>
<dbReference type="GO" id="GO:0005525">
    <property type="term" value="F:GTP binding"/>
    <property type="evidence" value="ECO:0007669"/>
    <property type="project" value="InterPro"/>
</dbReference>
<gene>
    <name evidence="4" type="ORF">RDB_LOCUS5032</name>
</gene>
<dbReference type="CDD" id="cd00882">
    <property type="entry name" value="Ras_like_GTPase"/>
    <property type="match status" value="1"/>
</dbReference>
<accession>A0A8H3DPV8</accession>
<dbReference type="Pfam" id="PF01926">
    <property type="entry name" value="MMR_HSR1"/>
    <property type="match status" value="1"/>
</dbReference>
<feature type="coiled-coil region" evidence="1">
    <location>
        <begin position="273"/>
        <end position="314"/>
    </location>
</feature>
<dbReference type="InterPro" id="IPR006073">
    <property type="entry name" value="GTP-bd"/>
</dbReference>
<dbReference type="Gene3D" id="3.40.50.300">
    <property type="entry name" value="P-loop containing nucleotide triphosphate hydrolases"/>
    <property type="match status" value="1"/>
</dbReference>
<dbReference type="EMBL" id="CAJNJQ010000107">
    <property type="protein sequence ID" value="CAE7056620.1"/>
    <property type="molecule type" value="Genomic_DNA"/>
</dbReference>
<evidence type="ECO:0000256" key="1">
    <source>
        <dbReference type="SAM" id="Coils"/>
    </source>
</evidence>
<dbReference type="Proteomes" id="UP000663827">
    <property type="component" value="Unassembled WGS sequence"/>
</dbReference>
<dbReference type="InterPro" id="IPR027417">
    <property type="entry name" value="P-loop_NTPase"/>
</dbReference>
<feature type="domain" description="G" evidence="3">
    <location>
        <begin position="43"/>
        <end position="107"/>
    </location>
</feature>
<dbReference type="AlphaFoldDB" id="A0A8H3DPV8"/>
<evidence type="ECO:0000313" key="4">
    <source>
        <dbReference type="EMBL" id="CAE7056620.1"/>
    </source>
</evidence>
<evidence type="ECO:0000313" key="5">
    <source>
        <dbReference type="Proteomes" id="UP000663827"/>
    </source>
</evidence>
<reference evidence="4" key="1">
    <citation type="submission" date="2021-01" db="EMBL/GenBank/DDBJ databases">
        <authorList>
            <person name="Kaushik A."/>
        </authorList>
    </citation>
    <scope>NUCLEOTIDE SEQUENCE</scope>
    <source>
        <strain evidence="4">AG5</strain>
    </source>
</reference>
<dbReference type="SUPFAM" id="SSF52540">
    <property type="entry name" value="P-loop containing nucleoside triphosphate hydrolases"/>
    <property type="match status" value="1"/>
</dbReference>